<proteinExistence type="predicted"/>
<name>A0A852V0E9_9ACTN</name>
<accession>A0A852V0E9</accession>
<dbReference type="RefSeq" id="WP_179821121.1">
    <property type="nucleotide sequence ID" value="NZ_JACCCO010000001.1"/>
</dbReference>
<evidence type="ECO:0000256" key="1">
    <source>
        <dbReference type="SAM" id="MobiDB-lite"/>
    </source>
</evidence>
<gene>
    <name evidence="2" type="ORF">HDA43_003022</name>
</gene>
<organism evidence="2 3">
    <name type="scientific">Streptosporangium sandarakinum</name>
    <dbReference type="NCBI Taxonomy" id="1260955"/>
    <lineage>
        <taxon>Bacteria</taxon>
        <taxon>Bacillati</taxon>
        <taxon>Actinomycetota</taxon>
        <taxon>Actinomycetes</taxon>
        <taxon>Streptosporangiales</taxon>
        <taxon>Streptosporangiaceae</taxon>
        <taxon>Streptosporangium</taxon>
    </lineage>
</organism>
<evidence type="ECO:0000313" key="3">
    <source>
        <dbReference type="Proteomes" id="UP000576393"/>
    </source>
</evidence>
<feature type="region of interest" description="Disordered" evidence="1">
    <location>
        <begin position="20"/>
        <end position="74"/>
    </location>
</feature>
<keyword evidence="3" id="KW-1185">Reference proteome</keyword>
<sequence>MTHPKSCERAKRHQCRCSDCGGAQHGWPYGLDLARDPSPTGRQEARERSDIAWAASSPPKGKRGPSKQRQAAATDSATVDLIEWLSENPQTVERIQEIGDLLTGRVVGELDKRFGGDRPRETRRRLTEHFWCDLLVALAEGIEEFSKAMDRIPEYVTAAIIDSRKAENRSPLLEALVTLAVRTAWEPIKDMIRAGGVEELQRTCRILAVLICPAPEDHAAVQNGALLPLAQEGMLEISRERLEQVFPAEWVRRLRDDLGGA</sequence>
<reference evidence="2 3" key="1">
    <citation type="submission" date="2020-07" db="EMBL/GenBank/DDBJ databases">
        <title>Sequencing the genomes of 1000 actinobacteria strains.</title>
        <authorList>
            <person name="Klenk H.-P."/>
        </authorList>
    </citation>
    <scope>NUCLEOTIDE SEQUENCE [LARGE SCALE GENOMIC DNA]</scope>
    <source>
        <strain evidence="2 3">DSM 45763</strain>
    </source>
</reference>
<evidence type="ECO:0000313" key="2">
    <source>
        <dbReference type="EMBL" id="NYF40863.1"/>
    </source>
</evidence>
<dbReference type="AlphaFoldDB" id="A0A852V0E9"/>
<protein>
    <submittedName>
        <fullName evidence="2">Uncharacterized protein</fullName>
    </submittedName>
</protein>
<dbReference type="Proteomes" id="UP000576393">
    <property type="component" value="Unassembled WGS sequence"/>
</dbReference>
<comment type="caution">
    <text evidence="2">The sequence shown here is derived from an EMBL/GenBank/DDBJ whole genome shotgun (WGS) entry which is preliminary data.</text>
</comment>
<dbReference type="EMBL" id="JACCCO010000001">
    <property type="protein sequence ID" value="NYF40863.1"/>
    <property type="molecule type" value="Genomic_DNA"/>
</dbReference>